<evidence type="ECO:0000313" key="2">
    <source>
        <dbReference type="EMBL" id="BDI15337.1"/>
    </source>
</evidence>
<sequence>MNIWIDAQLPPTLAVWLTSTFGVSATSLKDLGLRDAQDVEIFVCAREALAVIMTKDSDFVDLACRLGTPPQILWITCGNVTNRNLRQILTATFPDALEHLRQGEAIVEISPDVEYAAIS</sequence>
<protein>
    <recommendedName>
        <fullName evidence="1">DUF5615 domain-containing protein</fullName>
    </recommendedName>
</protein>
<dbReference type="InterPro" id="IPR041049">
    <property type="entry name" value="DUF5615"/>
</dbReference>
<dbReference type="Proteomes" id="UP001055453">
    <property type="component" value="Chromosome"/>
</dbReference>
<name>A0ABM7YXE4_NOSCO</name>
<evidence type="ECO:0000313" key="3">
    <source>
        <dbReference type="Proteomes" id="UP001055453"/>
    </source>
</evidence>
<keyword evidence="3" id="KW-1185">Reference proteome</keyword>
<dbReference type="RefSeq" id="WP_251958747.1">
    <property type="nucleotide sequence ID" value="NZ_AP025732.1"/>
</dbReference>
<dbReference type="Pfam" id="PF18480">
    <property type="entry name" value="DUF5615"/>
    <property type="match status" value="1"/>
</dbReference>
<organism evidence="2 3">
    <name type="scientific">Nostoc cf. commune SO-36</name>
    <dbReference type="NCBI Taxonomy" id="449208"/>
    <lineage>
        <taxon>Bacteria</taxon>
        <taxon>Bacillati</taxon>
        <taxon>Cyanobacteriota</taxon>
        <taxon>Cyanophyceae</taxon>
        <taxon>Nostocales</taxon>
        <taxon>Nostocaceae</taxon>
        <taxon>Nostoc</taxon>
    </lineage>
</organism>
<accession>A0ABM7YXE4</accession>
<feature type="domain" description="DUF5615" evidence="1">
    <location>
        <begin position="1"/>
        <end position="107"/>
    </location>
</feature>
<reference evidence="2" key="1">
    <citation type="submission" date="2022-04" db="EMBL/GenBank/DDBJ databases">
        <title>Complete genome sequence of a cyanobacterium, Nostoc sp. SO-36, isolated in Antarctica.</title>
        <authorList>
            <person name="Kanesaki Y."/>
            <person name="Effendi D."/>
            <person name="Sakamoto T."/>
            <person name="Ohtani S."/>
            <person name="Awai K."/>
        </authorList>
    </citation>
    <scope>NUCLEOTIDE SEQUENCE</scope>
    <source>
        <strain evidence="2">SO-36</strain>
    </source>
</reference>
<dbReference type="EMBL" id="AP025732">
    <property type="protein sequence ID" value="BDI15337.1"/>
    <property type="molecule type" value="Genomic_DNA"/>
</dbReference>
<gene>
    <name evidence="2" type="ORF">ANSO36C_11390</name>
</gene>
<proteinExistence type="predicted"/>
<evidence type="ECO:0000259" key="1">
    <source>
        <dbReference type="Pfam" id="PF18480"/>
    </source>
</evidence>